<name>A0A401UEI9_9BACT</name>
<organism evidence="1 2">
    <name type="scientific">Chryseotalea sanaruensis</name>
    <dbReference type="NCBI Taxonomy" id="2482724"/>
    <lineage>
        <taxon>Bacteria</taxon>
        <taxon>Pseudomonadati</taxon>
        <taxon>Bacteroidota</taxon>
        <taxon>Cytophagia</taxon>
        <taxon>Cytophagales</taxon>
        <taxon>Chryseotaleaceae</taxon>
        <taxon>Chryseotalea</taxon>
    </lineage>
</organism>
<evidence type="ECO:0000313" key="2">
    <source>
        <dbReference type="Proteomes" id="UP000288227"/>
    </source>
</evidence>
<gene>
    <name evidence="1" type="ORF">SanaruYs_35590</name>
</gene>
<reference evidence="1 2" key="1">
    <citation type="submission" date="2018-11" db="EMBL/GenBank/DDBJ databases">
        <title>Chryseotalea sanarue gen. nov., sp., nov., a member of the family Cytophagaceae, isolated from a brackish lake in Hamamatsu Japan.</title>
        <authorList>
            <person name="Maejima Y."/>
            <person name="Iino T."/>
            <person name="Muraguchi Y."/>
            <person name="Fukuda K."/>
            <person name="Ohkuma M."/>
            <person name="Moriuchi R."/>
            <person name="Dohra H."/>
            <person name="Kimbara K."/>
            <person name="Shintani M."/>
        </authorList>
    </citation>
    <scope>NUCLEOTIDE SEQUENCE [LARGE SCALE GENOMIC DNA]</scope>
    <source>
        <strain evidence="1 2">Ys</strain>
    </source>
</reference>
<dbReference type="AlphaFoldDB" id="A0A401UEI9"/>
<protein>
    <submittedName>
        <fullName evidence="1">Uncharacterized protein</fullName>
    </submittedName>
</protein>
<proteinExistence type="predicted"/>
<accession>A0A401UEI9</accession>
<dbReference type="OrthoDB" id="1115033at2"/>
<keyword evidence="2" id="KW-1185">Reference proteome</keyword>
<sequence>MGQKKGLDSFSHLDSLKIPVRNFCLPNSFIKFDPKSTTTYGTYLEINLDTPINQAYSVGNDNIKLIKTKINSKDDKQYYISFGSIDGPSIGFTIFEAALPNKIIGQIQAISLIIPGNGSLYSIDRCWENYITKRKHSIVEGKIMEDKQPFYSVDIKSYALRPIEIYADATFKDKMATIPINGKIEIILCTGSNSTSDIYLVRTSFGLLGWARLRAGQYQSVDVEGLFYNGD</sequence>
<comment type="caution">
    <text evidence="1">The sequence shown here is derived from an EMBL/GenBank/DDBJ whole genome shotgun (WGS) entry which is preliminary data.</text>
</comment>
<dbReference type="RefSeq" id="WP_127123965.1">
    <property type="nucleotide sequence ID" value="NZ_BHXQ01000007.1"/>
</dbReference>
<evidence type="ECO:0000313" key="1">
    <source>
        <dbReference type="EMBL" id="GCC53316.1"/>
    </source>
</evidence>
<dbReference type="EMBL" id="BHXQ01000007">
    <property type="protein sequence ID" value="GCC53316.1"/>
    <property type="molecule type" value="Genomic_DNA"/>
</dbReference>
<dbReference type="Proteomes" id="UP000288227">
    <property type="component" value="Unassembled WGS sequence"/>
</dbReference>